<feature type="compositionally biased region" description="Basic residues" evidence="4">
    <location>
        <begin position="132"/>
        <end position="141"/>
    </location>
</feature>
<feature type="region of interest" description="Disordered" evidence="4">
    <location>
        <begin position="32"/>
        <end position="59"/>
    </location>
</feature>
<protein>
    <recommendedName>
        <fullName evidence="7">Hepatocellular carcinoma-associated antigen 59-domain-containing protein</fullName>
    </recommendedName>
</protein>
<dbReference type="KEGG" id="uma:UMAG_06477"/>
<feature type="region of interest" description="Disordered" evidence="4">
    <location>
        <begin position="80"/>
        <end position="99"/>
    </location>
</feature>
<dbReference type="OMA" id="NIKTGGM"/>
<dbReference type="Proteomes" id="UP000000561">
    <property type="component" value="Chromosome 19"/>
</dbReference>
<dbReference type="RefSeq" id="XP_011392121.1">
    <property type="nucleotide sequence ID" value="XM_011393819.1"/>
</dbReference>
<feature type="region of interest" description="Disordered" evidence="4">
    <location>
        <begin position="164"/>
        <end position="186"/>
    </location>
</feature>
<gene>
    <name evidence="5" type="ORF">UMAG_06477</name>
</gene>
<dbReference type="Pfam" id="PF07052">
    <property type="entry name" value="Hep_59"/>
    <property type="match status" value="1"/>
</dbReference>
<dbReference type="GO" id="GO:0005681">
    <property type="term" value="C:spliceosomal complex"/>
    <property type="evidence" value="ECO:0000318"/>
    <property type="project" value="GO_Central"/>
</dbReference>
<evidence type="ECO:0000256" key="2">
    <source>
        <dbReference type="ARBA" id="ARBA00007643"/>
    </source>
</evidence>
<comment type="similarity">
    <text evidence="2">Belongs to the TLS1 family.</text>
</comment>
<feature type="region of interest" description="Disordered" evidence="4">
    <location>
        <begin position="248"/>
        <end position="306"/>
    </location>
</feature>
<evidence type="ECO:0000256" key="4">
    <source>
        <dbReference type="SAM" id="MobiDB-lite"/>
    </source>
</evidence>
<organism evidence="5 6">
    <name type="scientific">Mycosarcoma maydis</name>
    <name type="common">Corn smut fungus</name>
    <name type="synonym">Ustilago maydis</name>
    <dbReference type="NCBI Taxonomy" id="5270"/>
    <lineage>
        <taxon>Eukaryota</taxon>
        <taxon>Fungi</taxon>
        <taxon>Dikarya</taxon>
        <taxon>Basidiomycota</taxon>
        <taxon>Ustilaginomycotina</taxon>
        <taxon>Ustilaginomycetes</taxon>
        <taxon>Ustilaginales</taxon>
        <taxon>Ustilaginaceae</taxon>
        <taxon>Mycosarcoma</taxon>
    </lineage>
</organism>
<sequence>MSDAEAEAGPSTAPLFKKRAKSYAASRISTAAMDGVASRTEMRSDESAAQHGRDDDISVHDLVELRSLVRRPTGIELNRLNKGDKRRAPQHKPAHLQDERWQHHIQAAALRGSTSHTADNEQEESDDDNPTKPRRRVRKNHFQSETGTVDVDKHMMAYIEQEIKKRTGTNMQSDSNSDSVSKPIQNPDHQLYAVAEKYRELQRSIQPEQTQEEREGNVALSSAMLSSIPEVDLGIDNRMHNIQQTELARRKLHQHRTSNAHHQDAHAPQAARGDAADQALANARFQHSKQRPLSDPSARQQMATDQLVLDRFRKRQRNFR</sequence>
<dbReference type="GO" id="GO:0000398">
    <property type="term" value="P:mRNA splicing, via spliceosome"/>
    <property type="evidence" value="ECO:0000318"/>
    <property type="project" value="GO_Central"/>
</dbReference>
<feature type="compositionally biased region" description="Basic residues" evidence="4">
    <location>
        <begin position="250"/>
        <end position="259"/>
    </location>
</feature>
<evidence type="ECO:0000256" key="1">
    <source>
        <dbReference type="ARBA" id="ARBA00004123"/>
    </source>
</evidence>
<dbReference type="InterPro" id="IPR010756">
    <property type="entry name" value="Tls1-like"/>
</dbReference>
<evidence type="ECO:0000313" key="6">
    <source>
        <dbReference type="Proteomes" id="UP000000561"/>
    </source>
</evidence>
<feature type="compositionally biased region" description="Basic and acidic residues" evidence="4">
    <location>
        <begin position="40"/>
        <end position="59"/>
    </location>
</feature>
<dbReference type="VEuPathDB" id="FungiDB:UMAG_06477"/>
<feature type="compositionally biased region" description="Polar residues" evidence="4">
    <location>
        <begin position="168"/>
        <end position="186"/>
    </location>
</feature>
<name>A0A0D1BWV1_MYCMD</name>
<dbReference type="GeneID" id="23566055"/>
<evidence type="ECO:0000313" key="5">
    <source>
        <dbReference type="EMBL" id="KIS66442.1"/>
    </source>
</evidence>
<comment type="subcellular location">
    <subcellularLocation>
        <location evidence="1">Nucleus</location>
    </subcellularLocation>
</comment>
<feature type="compositionally biased region" description="Low complexity" evidence="4">
    <location>
        <begin position="266"/>
        <end position="283"/>
    </location>
</feature>
<dbReference type="EMBL" id="CM003158">
    <property type="protein sequence ID" value="KIS66442.1"/>
    <property type="molecule type" value="Genomic_DNA"/>
</dbReference>
<keyword evidence="3" id="KW-0539">Nucleus</keyword>
<proteinExistence type="inferred from homology"/>
<accession>A0A0D1BWV1</accession>
<dbReference type="OrthoDB" id="5627at2759"/>
<dbReference type="AlphaFoldDB" id="A0A0D1BWV1"/>
<dbReference type="InParanoid" id="A0A0D1BWV1"/>
<feature type="region of interest" description="Disordered" evidence="4">
    <location>
        <begin position="111"/>
        <end position="152"/>
    </location>
</feature>
<dbReference type="PANTHER" id="PTHR13486:SF2">
    <property type="entry name" value="SPLICING FACTOR C9ORF78"/>
    <property type="match status" value="1"/>
</dbReference>
<evidence type="ECO:0000256" key="3">
    <source>
        <dbReference type="ARBA" id="ARBA00023242"/>
    </source>
</evidence>
<dbReference type="eggNOG" id="KOG3345">
    <property type="taxonomic scope" value="Eukaryota"/>
</dbReference>
<dbReference type="STRING" id="237631.A0A0D1BWV1"/>
<reference evidence="5 6" key="1">
    <citation type="journal article" date="2006" name="Nature">
        <title>Insights from the genome of the biotrophic fungal plant pathogen Ustilago maydis.</title>
        <authorList>
            <person name="Kamper J."/>
            <person name="Kahmann R."/>
            <person name="Bolker M."/>
            <person name="Ma L.J."/>
            <person name="Brefort T."/>
            <person name="Saville B.J."/>
            <person name="Banuett F."/>
            <person name="Kronstad J.W."/>
            <person name="Gold S.E."/>
            <person name="Muller O."/>
            <person name="Perlin M.H."/>
            <person name="Wosten H.A."/>
            <person name="de Vries R."/>
            <person name="Ruiz-Herrera J."/>
            <person name="Reynaga-Pena C.G."/>
            <person name="Snetselaar K."/>
            <person name="McCann M."/>
            <person name="Perez-Martin J."/>
            <person name="Feldbrugge M."/>
            <person name="Basse C.W."/>
            <person name="Steinberg G."/>
            <person name="Ibeas J.I."/>
            <person name="Holloman W."/>
            <person name="Guzman P."/>
            <person name="Farman M."/>
            <person name="Stajich J.E."/>
            <person name="Sentandreu R."/>
            <person name="Gonzalez-Prieto J.M."/>
            <person name="Kennell J.C."/>
            <person name="Molina L."/>
            <person name="Schirawski J."/>
            <person name="Mendoza-Mendoza A."/>
            <person name="Greilinger D."/>
            <person name="Munch K."/>
            <person name="Rossel N."/>
            <person name="Scherer M."/>
            <person name="Vranes M."/>
            <person name="Ladendorf O."/>
            <person name="Vincon V."/>
            <person name="Fuchs U."/>
            <person name="Sandrock B."/>
            <person name="Meng S."/>
            <person name="Ho E.C."/>
            <person name="Cahill M.J."/>
            <person name="Boyce K.J."/>
            <person name="Klose J."/>
            <person name="Klosterman S.J."/>
            <person name="Deelstra H.J."/>
            <person name="Ortiz-Castellanos L."/>
            <person name="Li W."/>
            <person name="Sanchez-Alonso P."/>
            <person name="Schreier P.H."/>
            <person name="Hauser-Hahn I."/>
            <person name="Vaupel M."/>
            <person name="Koopmann E."/>
            <person name="Friedrich G."/>
            <person name="Voss H."/>
            <person name="Schluter T."/>
            <person name="Margolis J."/>
            <person name="Platt D."/>
            <person name="Swimmer C."/>
            <person name="Gnirke A."/>
            <person name="Chen F."/>
            <person name="Vysotskaia V."/>
            <person name="Mannhaupt G."/>
            <person name="Guldener U."/>
            <person name="Munsterkotter M."/>
            <person name="Haase D."/>
            <person name="Oesterheld M."/>
            <person name="Mewes H.W."/>
            <person name="Mauceli E.W."/>
            <person name="DeCaprio D."/>
            <person name="Wade C.M."/>
            <person name="Butler J."/>
            <person name="Young S."/>
            <person name="Jaffe D.B."/>
            <person name="Calvo S."/>
            <person name="Nusbaum C."/>
            <person name="Galagan J."/>
            <person name="Birren B.W."/>
        </authorList>
    </citation>
    <scope>NUCLEOTIDE SEQUENCE [LARGE SCALE GENOMIC DNA]</scope>
    <source>
        <strain evidence="6">DSM 14603 / FGSC 9021 / UM521</strain>
    </source>
</reference>
<evidence type="ECO:0008006" key="7">
    <source>
        <dbReference type="Google" id="ProtNLM"/>
    </source>
</evidence>
<dbReference type="PANTHER" id="PTHR13486">
    <property type="entry name" value="TELOMERE LENGTH AND SILENCING PROTEIN 1 TLS1 FAMILY MEMBER"/>
    <property type="match status" value="1"/>
</dbReference>
<keyword evidence="6" id="KW-1185">Reference proteome</keyword>